<dbReference type="EMBL" id="CM020620">
    <property type="protein sequence ID" value="KAK1867201.1"/>
    <property type="molecule type" value="Genomic_DNA"/>
</dbReference>
<gene>
    <name evidence="1" type="ORF">I4F81_009708</name>
</gene>
<dbReference type="Proteomes" id="UP000798662">
    <property type="component" value="Chromosome 3"/>
</dbReference>
<protein>
    <submittedName>
        <fullName evidence="1">Uncharacterized protein</fullName>
    </submittedName>
</protein>
<organism evidence="1 2">
    <name type="scientific">Pyropia yezoensis</name>
    <name type="common">Susabi-nori</name>
    <name type="synonym">Porphyra yezoensis</name>
    <dbReference type="NCBI Taxonomy" id="2788"/>
    <lineage>
        <taxon>Eukaryota</taxon>
        <taxon>Rhodophyta</taxon>
        <taxon>Bangiophyceae</taxon>
        <taxon>Bangiales</taxon>
        <taxon>Bangiaceae</taxon>
        <taxon>Pyropia</taxon>
    </lineage>
</organism>
<accession>A0ACC3CBQ3</accession>
<proteinExistence type="predicted"/>
<keyword evidence="2" id="KW-1185">Reference proteome</keyword>
<evidence type="ECO:0000313" key="2">
    <source>
        <dbReference type="Proteomes" id="UP000798662"/>
    </source>
</evidence>
<comment type="caution">
    <text evidence="1">The sequence shown here is derived from an EMBL/GenBank/DDBJ whole genome shotgun (WGS) entry which is preliminary data.</text>
</comment>
<evidence type="ECO:0000313" key="1">
    <source>
        <dbReference type="EMBL" id="KAK1867201.1"/>
    </source>
</evidence>
<name>A0ACC3CBQ3_PYRYE</name>
<reference evidence="1" key="1">
    <citation type="submission" date="2019-11" db="EMBL/GenBank/DDBJ databases">
        <title>Nori genome reveals adaptations in red seaweeds to the harsh intertidal environment.</title>
        <authorList>
            <person name="Wang D."/>
            <person name="Mao Y."/>
        </authorList>
    </citation>
    <scope>NUCLEOTIDE SEQUENCE</scope>
    <source>
        <tissue evidence="1">Gametophyte</tissue>
    </source>
</reference>
<sequence length="168" mass="17982">MANPTDDHGEIPSSLPGAVAASAAASATAATRDEDAACLRLGVMDSDKVEVLMIAEAAALLAKREADHQKLGHTYSLDVVNGLFRPAMNYCTRFDRIQNKTAVLAVRESFDARASELGLHAFEVAQLVNLMPADAEEAKAVIPSLREEGKIDNDVLNSLLMELTTFAK</sequence>